<evidence type="ECO:0000256" key="2">
    <source>
        <dbReference type="SAM" id="SignalP"/>
    </source>
</evidence>
<feature type="chain" id="PRO_5030018815" evidence="2">
    <location>
        <begin position="26"/>
        <end position="324"/>
    </location>
</feature>
<keyword evidence="2" id="KW-0732">Signal</keyword>
<dbReference type="CDD" id="cd07012">
    <property type="entry name" value="PBP2_Bug_TTT"/>
    <property type="match status" value="1"/>
</dbReference>
<dbReference type="InterPro" id="IPR005064">
    <property type="entry name" value="BUG"/>
</dbReference>
<accession>A0A0T7CQ31</accession>
<dbReference type="Pfam" id="PF03401">
    <property type="entry name" value="TctC"/>
    <property type="match status" value="1"/>
</dbReference>
<sequence length="324" mass="34306">MRKKHFVLSFLLGAASLAASGAALAQQAFPTHPIRLIVPFAPGSGTDNTARHLAREMEAEFGSPVVVENHPGANSFIAAKMVAAAAPDGYTLLISGSSAMTVNAAIFKALPYDPLKDFAPVARLAKGAMGLAVNAQSPYRSVDDLVQAMRQQPGTLNYGSGSAAYQITTELFLSMAQAKASHIPYNGAAQALTDLAGRQVDFAFADYAALVPFLRSGKLRLLAVSSAERLESEPATPTVAQAGYPGFDMVNWTSAFASAGTPAPIVDTLSKAIVAIYEREQTRAFLAGTNWESFPVGPAELRRYQVDEIAKWSRAAEIAGIEKQ</sequence>
<gene>
    <name evidence="3" type="ordered locus">BN118_2192</name>
</gene>
<dbReference type="AlphaFoldDB" id="A0A0T7CQ31"/>
<dbReference type="Gene3D" id="3.40.190.150">
    <property type="entry name" value="Bordetella uptake gene, domain 1"/>
    <property type="match status" value="1"/>
</dbReference>
<name>A0A0T7CQ31_BORP1</name>
<dbReference type="Gene3D" id="3.40.190.10">
    <property type="entry name" value="Periplasmic binding protein-like II"/>
    <property type="match status" value="1"/>
</dbReference>
<dbReference type="SUPFAM" id="SSF53850">
    <property type="entry name" value="Periplasmic binding protein-like II"/>
    <property type="match status" value="1"/>
</dbReference>
<dbReference type="PANTHER" id="PTHR42928">
    <property type="entry name" value="TRICARBOXYLATE-BINDING PROTEIN"/>
    <property type="match status" value="1"/>
</dbReference>
<feature type="signal peptide" evidence="2">
    <location>
        <begin position="1"/>
        <end position="25"/>
    </location>
</feature>
<evidence type="ECO:0000256" key="1">
    <source>
        <dbReference type="ARBA" id="ARBA00006987"/>
    </source>
</evidence>
<protein>
    <submittedName>
        <fullName evidence="3">Exported protein</fullName>
    </submittedName>
</protein>
<dbReference type="EMBL" id="HE965805">
    <property type="protein sequence ID" value="CCJ63617.1"/>
    <property type="molecule type" value="Genomic_DNA"/>
</dbReference>
<evidence type="ECO:0000313" key="4">
    <source>
        <dbReference type="Proteomes" id="UP000005250"/>
    </source>
</evidence>
<reference evidence="3 4" key="1">
    <citation type="journal article" date="2012" name="BMC Genomics">
        <title>Comparative genomics of the classical Bordetella subspecies: the evolution and exchange of virulence-associated diversity amongst closely related pathogens.</title>
        <authorList>
            <person name="Park J."/>
            <person name="Zhang Y."/>
            <person name="Buboltz A.M."/>
            <person name="Zhang X."/>
            <person name="Schuster S.C."/>
            <person name="Ahuja U."/>
            <person name="Liu M."/>
            <person name="Miller J.F."/>
            <person name="Sebaihia M."/>
            <person name="Bentley S.D."/>
            <person name="Parkhill J."/>
            <person name="Harvill E.T."/>
        </authorList>
    </citation>
    <scope>NUCLEOTIDE SEQUENCE [LARGE SCALE GENOMIC DNA]</scope>
    <source>
        <strain evidence="4">ATCC 9797 / DSM 5571 / CCUG 30873 / LMG 14455 / NCTC 10739 / 18323</strain>
    </source>
</reference>
<dbReference type="RefSeq" id="WP_014905842.1">
    <property type="nucleotide sequence ID" value="NC_018518.1"/>
</dbReference>
<organism evidence="3 4">
    <name type="scientific">Bordetella pertussis (strain ATCC 9797 / DSM 5571 / CCUG 30873 / LMG 14455 / NCTC 10739 / 18323)</name>
    <dbReference type="NCBI Taxonomy" id="568706"/>
    <lineage>
        <taxon>Bacteria</taxon>
        <taxon>Pseudomonadati</taxon>
        <taxon>Pseudomonadota</taxon>
        <taxon>Betaproteobacteria</taxon>
        <taxon>Burkholderiales</taxon>
        <taxon>Alcaligenaceae</taxon>
        <taxon>Bordetella</taxon>
    </lineage>
</organism>
<keyword evidence="4" id="KW-1185">Reference proteome</keyword>
<dbReference type="Proteomes" id="UP000005250">
    <property type="component" value="Chromosome"/>
</dbReference>
<dbReference type="KEGG" id="bper:BN118_2192"/>
<proteinExistence type="inferred from homology"/>
<dbReference type="HOGENOM" id="CLU_045683_0_0_4"/>
<evidence type="ECO:0000313" key="3">
    <source>
        <dbReference type="EMBL" id="CCJ63617.1"/>
    </source>
</evidence>
<dbReference type="InterPro" id="IPR042100">
    <property type="entry name" value="Bug_dom1"/>
</dbReference>
<dbReference type="PANTHER" id="PTHR42928:SF5">
    <property type="entry name" value="BLR1237 PROTEIN"/>
    <property type="match status" value="1"/>
</dbReference>
<comment type="similarity">
    <text evidence="1">Belongs to the UPF0065 (bug) family.</text>
</comment>
<dbReference type="PIRSF" id="PIRSF017082">
    <property type="entry name" value="YflP"/>
    <property type="match status" value="1"/>
</dbReference>
<dbReference type="eggNOG" id="COG3181">
    <property type="taxonomic scope" value="Bacteria"/>
</dbReference>